<protein>
    <recommendedName>
        <fullName evidence="4">PD-(D/E)XK nuclease superfamily protein</fullName>
    </recommendedName>
</protein>
<dbReference type="Proteomes" id="UP000004690">
    <property type="component" value="Unassembled WGS sequence"/>
</dbReference>
<accession>I3C3C9</accession>
<name>I3C3C9_9FLAO</name>
<dbReference type="HOGENOM" id="CLU_056725_0_0_10"/>
<dbReference type="RefSeq" id="WP_008611244.1">
    <property type="nucleotide sequence ID" value="NZ_JH651379.1"/>
</dbReference>
<gene>
    <name evidence="2" type="ORF">JoomaDRAFT_1103</name>
</gene>
<feature type="coiled-coil region" evidence="1">
    <location>
        <begin position="194"/>
        <end position="244"/>
    </location>
</feature>
<dbReference type="InterPro" id="IPR029470">
    <property type="entry name" value="PDDEXK_4"/>
</dbReference>
<keyword evidence="1" id="KW-0175">Coiled coil</keyword>
<dbReference type="STRING" id="926559.JoomaDRAFT_1103"/>
<keyword evidence="3" id="KW-1185">Reference proteome</keyword>
<reference evidence="2 3" key="1">
    <citation type="submission" date="2012-02" db="EMBL/GenBank/DDBJ databases">
        <title>Improved High-Quality Draft genome of Joostella marina DSM 19592.</title>
        <authorList>
            <consortium name="US DOE Joint Genome Institute (JGI-PGF)"/>
            <person name="Lucas S."/>
            <person name="Copeland A."/>
            <person name="Lapidus A."/>
            <person name="Bruce D."/>
            <person name="Goodwin L."/>
            <person name="Pitluck S."/>
            <person name="Peters L."/>
            <person name="Chertkov O."/>
            <person name="Ovchinnikova G."/>
            <person name="Kyrpides N."/>
            <person name="Mavromatis K."/>
            <person name="Detter J.C."/>
            <person name="Han C."/>
            <person name="Land M."/>
            <person name="Hauser L."/>
            <person name="Markowitz V."/>
            <person name="Cheng J.-F."/>
            <person name="Hugenholtz P."/>
            <person name="Woyke T."/>
            <person name="Wu D."/>
            <person name="Tindall B."/>
            <person name="Brambilla E."/>
            <person name="Klenk H.-P."/>
            <person name="Eisen J.A."/>
        </authorList>
    </citation>
    <scope>NUCLEOTIDE SEQUENCE [LARGE SCALE GENOMIC DNA]</scope>
    <source>
        <strain evidence="2 3">DSM 19592</strain>
    </source>
</reference>
<organism evidence="2 3">
    <name type="scientific">Galbibacter orientalis DSM 19592</name>
    <dbReference type="NCBI Taxonomy" id="926559"/>
    <lineage>
        <taxon>Bacteria</taxon>
        <taxon>Pseudomonadati</taxon>
        <taxon>Bacteroidota</taxon>
        <taxon>Flavobacteriia</taxon>
        <taxon>Flavobacteriales</taxon>
        <taxon>Flavobacteriaceae</taxon>
        <taxon>Galbibacter</taxon>
    </lineage>
</organism>
<proteinExistence type="predicted"/>
<evidence type="ECO:0008006" key="4">
    <source>
        <dbReference type="Google" id="ProtNLM"/>
    </source>
</evidence>
<dbReference type="Pfam" id="PF14281">
    <property type="entry name" value="PDDEXK_4"/>
    <property type="match status" value="1"/>
</dbReference>
<sequence length="397" mass="45276">MKILLEKVGTVLKQQEASRIAKGETFNIFSILKMERAEVNTHSAFLAELLNPKGSHLMGGVFLEAFLSVINHPTAIDIPTAKVFVEYYIGMVKETTGGRIDILIKDGKGTCITIENKIDAGDQNNQLVRYKNYNTEKNTVYYLNIDGKDPSDSSKGGLETGNDFSIISYRDEIIAWLQQCLYISAEQPLLRESIKQYLLLIKKITNTLDNTQEKEVTNLIINHLEEAEQIAAKYNKVLEEIRENFRSKLNTYLKNLQETGELLEEFGVIEKHKNVNDSYSGIWMPLKENPNKMFGISSFSGKGHVNGNFFIGLYDQLNKEKYPVENYNTITTNPDWVHHQLLTYTFNGDSEYIINLGDKKFIKYIAEGANLESVLKEVESQIDKFIDKHIKYLNGSK</sequence>
<dbReference type="OrthoDB" id="6346224at2"/>
<dbReference type="AlphaFoldDB" id="I3C3C9"/>
<dbReference type="eggNOG" id="ENOG5030F26">
    <property type="taxonomic scope" value="Bacteria"/>
</dbReference>
<evidence type="ECO:0000313" key="2">
    <source>
        <dbReference type="EMBL" id="EIJ38122.1"/>
    </source>
</evidence>
<evidence type="ECO:0000313" key="3">
    <source>
        <dbReference type="Proteomes" id="UP000004690"/>
    </source>
</evidence>
<evidence type="ECO:0000256" key="1">
    <source>
        <dbReference type="SAM" id="Coils"/>
    </source>
</evidence>
<dbReference type="EMBL" id="JH651379">
    <property type="protein sequence ID" value="EIJ38122.1"/>
    <property type="molecule type" value="Genomic_DNA"/>
</dbReference>